<dbReference type="InterPro" id="IPR001314">
    <property type="entry name" value="Peptidase_S1A"/>
</dbReference>
<sequence>MNHPIGSVQASSLFNINKKEQISKELTRYFTPAFQSYKQSYRPSSLTIASIILRGIKDSKIAGGTQASSHEFPFLVSIQSSSRQHYCGGSLIAPNFVLSAAHCFVSGTTVDNPTTVYILPGSNDRTCSTCTRYRGKAITVHPNYDEQTTRNDIAILELQSSIPVDGTLVKLAKVEGGTYPIDGSKSLTVSGWGYTTGTSLPTMLMKTNVVVNPVSVCLLLDMITPNQICAGGNGHDSCAGDSGGPLFRVDSSNDFIVLGIVSYGDDGCGEAQTYNNKGVYTNTTHYLSFIKSVVPSVGVKSYSVVTPSSLSTPTVNNTTNTTTISNNTNTPTVNNTTNTTSSNNGASNSTTNSNSSISVNNSTSNCTASNCTLTNSNTTINSNSSIPLPIPTPIPSPSTPSLSNSTSNSSHWFNSTSSNSTKNSTTTFLGPNGSNIASPYFHYIISTLIMLFISTCFNNFATI</sequence>
<feature type="region of interest" description="Disordered" evidence="3">
    <location>
        <begin position="308"/>
        <end position="359"/>
    </location>
</feature>
<dbReference type="KEGG" id="ngr:NAEGRDRAFT_67046"/>
<evidence type="ECO:0000256" key="4">
    <source>
        <dbReference type="SAM" id="Phobius"/>
    </source>
</evidence>
<dbReference type="InterPro" id="IPR033116">
    <property type="entry name" value="TRYPSIN_SER"/>
</dbReference>
<dbReference type="eggNOG" id="KOG3627">
    <property type="taxonomic scope" value="Eukaryota"/>
</dbReference>
<feature type="compositionally biased region" description="Pro residues" evidence="3">
    <location>
        <begin position="388"/>
        <end position="398"/>
    </location>
</feature>
<keyword evidence="4" id="KW-0472">Membrane</keyword>
<dbReference type="GeneID" id="8853049"/>
<keyword evidence="2" id="KW-0720">Serine protease</keyword>
<keyword evidence="4" id="KW-0812">Transmembrane</keyword>
<dbReference type="AlphaFoldDB" id="D2VDU6"/>
<feature type="compositionally biased region" description="Low complexity" evidence="3">
    <location>
        <begin position="399"/>
        <end position="424"/>
    </location>
</feature>
<dbReference type="InterPro" id="IPR018114">
    <property type="entry name" value="TRYPSIN_HIS"/>
</dbReference>
<reference evidence="6 7" key="1">
    <citation type="journal article" date="2010" name="Cell">
        <title>The genome of Naegleria gruberi illuminates early eukaryotic versatility.</title>
        <authorList>
            <person name="Fritz-Laylin L.K."/>
            <person name="Prochnik S.E."/>
            <person name="Ginger M.L."/>
            <person name="Dacks J.B."/>
            <person name="Carpenter M.L."/>
            <person name="Field M.C."/>
            <person name="Kuo A."/>
            <person name="Paredez A."/>
            <person name="Chapman J."/>
            <person name="Pham J."/>
            <person name="Shu S."/>
            <person name="Neupane R."/>
            <person name="Cipriano M."/>
            <person name="Mancuso J."/>
            <person name="Tu H."/>
            <person name="Salamov A."/>
            <person name="Lindquist E."/>
            <person name="Shapiro H."/>
            <person name="Lucas S."/>
            <person name="Grigoriev I.V."/>
            <person name="Cande W.Z."/>
            <person name="Fulton C."/>
            <person name="Rokhsar D.S."/>
            <person name="Dawson S.C."/>
        </authorList>
    </citation>
    <scope>NUCLEOTIDE SEQUENCE [LARGE SCALE GENOMIC DNA]</scope>
    <source>
        <strain evidence="6 7">NEG-M</strain>
    </source>
</reference>
<dbReference type="RefSeq" id="XP_002677803.1">
    <property type="nucleotide sequence ID" value="XM_002677757.1"/>
</dbReference>
<feature type="region of interest" description="Disordered" evidence="3">
    <location>
        <begin position="382"/>
        <end position="424"/>
    </location>
</feature>
<dbReference type="InParanoid" id="D2VDU6"/>
<evidence type="ECO:0000313" key="6">
    <source>
        <dbReference type="EMBL" id="EFC45059.1"/>
    </source>
</evidence>
<dbReference type="MEROPS" id="S01.103"/>
<dbReference type="FunFam" id="2.40.10.10:FF:000068">
    <property type="entry name" value="transmembrane protease serine 2"/>
    <property type="match status" value="1"/>
</dbReference>
<dbReference type="InterPro" id="IPR043504">
    <property type="entry name" value="Peptidase_S1_PA_chymotrypsin"/>
</dbReference>
<evidence type="ECO:0000259" key="5">
    <source>
        <dbReference type="PROSITE" id="PS50240"/>
    </source>
</evidence>
<dbReference type="STRING" id="5762.D2VDU6"/>
<keyword evidence="7" id="KW-1185">Reference proteome</keyword>
<evidence type="ECO:0000313" key="7">
    <source>
        <dbReference type="Proteomes" id="UP000006671"/>
    </source>
</evidence>
<dbReference type="Proteomes" id="UP000006671">
    <property type="component" value="Unassembled WGS sequence"/>
</dbReference>
<dbReference type="PROSITE" id="PS00135">
    <property type="entry name" value="TRYPSIN_SER"/>
    <property type="match status" value="1"/>
</dbReference>
<dbReference type="Gene3D" id="2.40.10.10">
    <property type="entry name" value="Trypsin-like serine proteases"/>
    <property type="match status" value="1"/>
</dbReference>
<gene>
    <name evidence="6" type="ORF">NAEGRDRAFT_67046</name>
</gene>
<dbReference type="OMA" id="NDYREDE"/>
<evidence type="ECO:0000256" key="3">
    <source>
        <dbReference type="SAM" id="MobiDB-lite"/>
    </source>
</evidence>
<dbReference type="SUPFAM" id="SSF50494">
    <property type="entry name" value="Trypsin-like serine proteases"/>
    <property type="match status" value="1"/>
</dbReference>
<organism evidence="7">
    <name type="scientific">Naegleria gruberi</name>
    <name type="common">Amoeba</name>
    <dbReference type="NCBI Taxonomy" id="5762"/>
    <lineage>
        <taxon>Eukaryota</taxon>
        <taxon>Discoba</taxon>
        <taxon>Heterolobosea</taxon>
        <taxon>Tetramitia</taxon>
        <taxon>Eutetramitia</taxon>
        <taxon>Vahlkampfiidae</taxon>
        <taxon>Naegleria</taxon>
    </lineage>
</organism>
<feature type="domain" description="Peptidase S1" evidence="5">
    <location>
        <begin position="61"/>
        <end position="295"/>
    </location>
</feature>
<dbReference type="SMART" id="SM00020">
    <property type="entry name" value="Tryp_SPc"/>
    <property type="match status" value="1"/>
</dbReference>
<protein>
    <recommendedName>
        <fullName evidence="5">Peptidase S1 domain-containing protein</fullName>
    </recommendedName>
</protein>
<dbReference type="CDD" id="cd00190">
    <property type="entry name" value="Tryp_SPc"/>
    <property type="match status" value="1"/>
</dbReference>
<accession>D2VDU6</accession>
<dbReference type="VEuPathDB" id="AmoebaDB:NAEGRDRAFT_67046"/>
<dbReference type="PROSITE" id="PS00134">
    <property type="entry name" value="TRYPSIN_HIS"/>
    <property type="match status" value="1"/>
</dbReference>
<dbReference type="PANTHER" id="PTHR24252">
    <property type="entry name" value="ACROSIN-RELATED"/>
    <property type="match status" value="1"/>
</dbReference>
<dbReference type="GO" id="GO:0004252">
    <property type="term" value="F:serine-type endopeptidase activity"/>
    <property type="evidence" value="ECO:0007669"/>
    <property type="project" value="InterPro"/>
</dbReference>
<evidence type="ECO:0000256" key="2">
    <source>
        <dbReference type="RuleBase" id="RU363034"/>
    </source>
</evidence>
<dbReference type="PANTHER" id="PTHR24252:SF7">
    <property type="entry name" value="HYALIN"/>
    <property type="match status" value="1"/>
</dbReference>
<evidence type="ECO:0000256" key="1">
    <source>
        <dbReference type="ARBA" id="ARBA00023157"/>
    </source>
</evidence>
<keyword evidence="4" id="KW-1133">Transmembrane helix</keyword>
<keyword evidence="2" id="KW-0645">Protease</keyword>
<dbReference type="InterPro" id="IPR001254">
    <property type="entry name" value="Trypsin_dom"/>
</dbReference>
<feature type="transmembrane region" description="Helical" evidence="4">
    <location>
        <begin position="440"/>
        <end position="461"/>
    </location>
</feature>
<dbReference type="InterPro" id="IPR009003">
    <property type="entry name" value="Peptidase_S1_PA"/>
</dbReference>
<dbReference type="EMBL" id="GG738865">
    <property type="protein sequence ID" value="EFC45059.1"/>
    <property type="molecule type" value="Genomic_DNA"/>
</dbReference>
<dbReference type="GO" id="GO:0006508">
    <property type="term" value="P:proteolysis"/>
    <property type="evidence" value="ECO:0007669"/>
    <property type="project" value="UniProtKB-KW"/>
</dbReference>
<dbReference type="PRINTS" id="PR00722">
    <property type="entry name" value="CHYMOTRYPSIN"/>
</dbReference>
<dbReference type="PROSITE" id="PS50240">
    <property type="entry name" value="TRYPSIN_DOM"/>
    <property type="match status" value="1"/>
</dbReference>
<proteinExistence type="predicted"/>
<keyword evidence="1" id="KW-1015">Disulfide bond</keyword>
<keyword evidence="2" id="KW-0378">Hydrolase</keyword>
<dbReference type="OrthoDB" id="6380398at2759"/>
<dbReference type="Pfam" id="PF00089">
    <property type="entry name" value="Trypsin"/>
    <property type="match status" value="1"/>
</dbReference>
<name>D2VDU6_NAEGR</name>